<evidence type="ECO:0000313" key="11">
    <source>
        <dbReference type="EMBL" id="MDQ2070357.1"/>
    </source>
</evidence>
<comment type="pathway">
    <text evidence="1 9">Cofactor biosynthesis; ubiquinone biosynthesis.</text>
</comment>
<comment type="catalytic activity">
    <reaction evidence="9">
        <text>a 5-methoxy-2-methyl-3-(all-trans-polyprenyl)benzene-1,4-diol + AH2 + O2 = a 3-demethylubiquinol + A + H2O</text>
        <dbReference type="Rhea" id="RHEA:50908"/>
        <dbReference type="Rhea" id="RHEA-COMP:10859"/>
        <dbReference type="Rhea" id="RHEA-COMP:10914"/>
        <dbReference type="ChEBI" id="CHEBI:13193"/>
        <dbReference type="ChEBI" id="CHEBI:15377"/>
        <dbReference type="ChEBI" id="CHEBI:15379"/>
        <dbReference type="ChEBI" id="CHEBI:17499"/>
        <dbReference type="ChEBI" id="CHEBI:84167"/>
        <dbReference type="ChEBI" id="CHEBI:84422"/>
        <dbReference type="EC" id="1.14.99.60"/>
    </reaction>
</comment>
<comment type="function">
    <text evidence="9">Catalyzes the hydroxylation of 2-nonaprenyl-3-methyl-6-methoxy-1,4-benzoquinol during ubiquinone biosynthesis.</text>
</comment>
<dbReference type="PANTHER" id="PTHR11237">
    <property type="entry name" value="COENZYME Q10 BIOSYNTHESIS PROTEIN 7"/>
    <property type="match status" value="1"/>
</dbReference>
<comment type="similarity">
    <text evidence="9">Belongs to the COQ7 family.</text>
</comment>
<dbReference type="CDD" id="cd01042">
    <property type="entry name" value="DMQH"/>
    <property type="match status" value="1"/>
</dbReference>
<keyword evidence="2 9" id="KW-1003">Cell membrane</keyword>
<evidence type="ECO:0000256" key="8">
    <source>
        <dbReference type="ARBA" id="ARBA00023136"/>
    </source>
</evidence>
<dbReference type="Pfam" id="PF03232">
    <property type="entry name" value="COQ7"/>
    <property type="match status" value="1"/>
</dbReference>
<evidence type="ECO:0000256" key="9">
    <source>
        <dbReference type="HAMAP-Rule" id="MF_01658"/>
    </source>
</evidence>
<comment type="caution">
    <text evidence="11">The sequence shown here is derived from an EMBL/GenBank/DDBJ whole genome shotgun (WGS) entry which is preliminary data.</text>
</comment>
<keyword evidence="8 9" id="KW-0472">Membrane</keyword>
<proteinExistence type="inferred from homology"/>
<feature type="binding site" evidence="9">
    <location>
        <position position="96"/>
    </location>
    <ligand>
        <name>Fe cation</name>
        <dbReference type="ChEBI" id="CHEBI:24875"/>
        <label>1</label>
    </ligand>
</feature>
<accession>A0ABU0W8J5</accession>
<keyword evidence="4 9" id="KW-0479">Metal-binding</keyword>
<feature type="binding site" evidence="9">
    <location>
        <position position="93"/>
    </location>
    <ligand>
        <name>Fe cation</name>
        <dbReference type="ChEBI" id="CHEBI:24875"/>
        <label>1</label>
    </ligand>
</feature>
<feature type="region of interest" description="Disordered" evidence="10">
    <location>
        <begin position="27"/>
        <end position="47"/>
    </location>
</feature>
<keyword evidence="7 9" id="KW-0503">Monooxygenase</keyword>
<reference evidence="11 12" key="1">
    <citation type="submission" date="2023-08" db="EMBL/GenBank/DDBJ databases">
        <title>Whole-genome sequencing of halo(alkali)philic microorganisms from hypersaline lakes.</title>
        <authorList>
            <person name="Sorokin D.Y."/>
            <person name="Abbas B."/>
            <person name="Merkel A.Y."/>
        </authorList>
    </citation>
    <scope>NUCLEOTIDE SEQUENCE [LARGE SCALE GENOMIC DNA]</scope>
    <source>
        <strain evidence="11 12">AB-CW4</strain>
    </source>
</reference>
<evidence type="ECO:0000256" key="7">
    <source>
        <dbReference type="ARBA" id="ARBA00023033"/>
    </source>
</evidence>
<dbReference type="InterPro" id="IPR047809">
    <property type="entry name" value="COQ7_proteobact"/>
</dbReference>
<protein>
    <recommendedName>
        <fullName evidence="9">3-demethoxyubiquinol 3-hydroxylase</fullName>
        <shortName evidence="9">DMQ hydroxylase</shortName>
        <ecNumber evidence="9">1.14.99.60</ecNumber>
    </recommendedName>
    <alternativeName>
        <fullName evidence="9">2-nonaprenyl-3-methyl-6-methoxy-1,4-benzoquinol hydroxylase</fullName>
    </alternativeName>
</protein>
<evidence type="ECO:0000256" key="5">
    <source>
        <dbReference type="ARBA" id="ARBA00023002"/>
    </source>
</evidence>
<evidence type="ECO:0000256" key="6">
    <source>
        <dbReference type="ARBA" id="ARBA00023004"/>
    </source>
</evidence>
<dbReference type="SUPFAM" id="SSF47240">
    <property type="entry name" value="Ferritin-like"/>
    <property type="match status" value="1"/>
</dbReference>
<evidence type="ECO:0000256" key="1">
    <source>
        <dbReference type="ARBA" id="ARBA00004749"/>
    </source>
</evidence>
<feature type="binding site" evidence="9">
    <location>
        <position position="177"/>
    </location>
    <ligand>
        <name>Fe cation</name>
        <dbReference type="ChEBI" id="CHEBI:24875"/>
        <label>1</label>
    </ligand>
</feature>
<feature type="binding site" evidence="9">
    <location>
        <position position="180"/>
    </location>
    <ligand>
        <name>Fe cation</name>
        <dbReference type="ChEBI" id="CHEBI:24875"/>
        <label>2</label>
    </ligand>
</feature>
<dbReference type="InterPro" id="IPR011566">
    <property type="entry name" value="Ubq_synth_Coq7"/>
</dbReference>
<gene>
    <name evidence="9 11" type="primary">coq7</name>
    <name evidence="11" type="ORF">RBH19_10740</name>
</gene>
<dbReference type="NCBIfam" id="NF033656">
    <property type="entry name" value="DMQ_monoox_COQ7"/>
    <property type="match status" value="1"/>
</dbReference>
<comment type="cofactor">
    <cofactor evidence="9">
        <name>Fe cation</name>
        <dbReference type="ChEBI" id="CHEBI:24875"/>
    </cofactor>
    <text evidence="9">Binds 2 iron ions per subunit.</text>
</comment>
<dbReference type="HAMAP" id="MF_01658">
    <property type="entry name" value="COQ7"/>
    <property type="match status" value="1"/>
</dbReference>
<evidence type="ECO:0000313" key="12">
    <source>
        <dbReference type="Proteomes" id="UP001239019"/>
    </source>
</evidence>
<keyword evidence="5 9" id="KW-0560">Oxidoreductase</keyword>
<keyword evidence="6 9" id="KW-0408">Iron</keyword>
<evidence type="ECO:0000256" key="4">
    <source>
        <dbReference type="ARBA" id="ARBA00022723"/>
    </source>
</evidence>
<sequence>MNERTLSPLDQLLSGLDRGLRTMFAGQTRSARPSPGNAHPDAELSESERRHVAGLMRINHAGEVAAQALYQSQALTARDRQVAERMQAAADEEVDHLAWCGARLEELGEGPSKLTPVWYTGAFTIGTVAGAFGDRWNLGFVAETERQVCHHLEDHMGRLPAQDKRSRAILQQMHTEEDEHRENALNEGGSELPAPVRGMMWAASRVMTTLAYRL</sequence>
<comment type="subcellular location">
    <subcellularLocation>
        <location evidence="9">Cell membrane</location>
        <topology evidence="9">Peripheral membrane protein</topology>
    </subcellularLocation>
</comment>
<dbReference type="InterPro" id="IPR012347">
    <property type="entry name" value="Ferritin-like"/>
</dbReference>
<dbReference type="RefSeq" id="WP_306728857.1">
    <property type="nucleotide sequence ID" value="NZ_JAVDDT010000007.1"/>
</dbReference>
<evidence type="ECO:0000256" key="10">
    <source>
        <dbReference type="SAM" id="MobiDB-lite"/>
    </source>
</evidence>
<feature type="binding site" evidence="9">
    <location>
        <position position="145"/>
    </location>
    <ligand>
        <name>Fe cation</name>
        <dbReference type="ChEBI" id="CHEBI:24875"/>
        <label>2</label>
    </ligand>
</feature>
<keyword evidence="3 9" id="KW-0831">Ubiquinone biosynthesis</keyword>
<dbReference type="Proteomes" id="UP001239019">
    <property type="component" value="Unassembled WGS sequence"/>
</dbReference>
<name>A0ABU0W8J5_9GAMM</name>
<dbReference type="Gene3D" id="1.20.1260.10">
    <property type="match status" value="1"/>
</dbReference>
<keyword evidence="12" id="KW-1185">Reference proteome</keyword>
<evidence type="ECO:0000256" key="3">
    <source>
        <dbReference type="ARBA" id="ARBA00022688"/>
    </source>
</evidence>
<feature type="binding site" evidence="9">
    <location>
        <position position="93"/>
    </location>
    <ligand>
        <name>Fe cation</name>
        <dbReference type="ChEBI" id="CHEBI:24875"/>
        <label>2</label>
    </ligand>
</feature>
<dbReference type="PANTHER" id="PTHR11237:SF4">
    <property type="entry name" value="5-DEMETHOXYUBIQUINONE HYDROXYLASE, MITOCHONDRIAL"/>
    <property type="match status" value="1"/>
</dbReference>
<feature type="binding site" evidence="9">
    <location>
        <position position="177"/>
    </location>
    <ligand>
        <name>Fe cation</name>
        <dbReference type="ChEBI" id="CHEBI:24875"/>
        <label>2</label>
    </ligand>
</feature>
<feature type="binding site" evidence="9">
    <location>
        <position position="63"/>
    </location>
    <ligand>
        <name>Fe cation</name>
        <dbReference type="ChEBI" id="CHEBI:24875"/>
        <label>1</label>
    </ligand>
</feature>
<dbReference type="InterPro" id="IPR009078">
    <property type="entry name" value="Ferritin-like_SF"/>
</dbReference>
<organism evidence="11 12">
    <name type="scientific">Natronospira bacteriovora</name>
    <dbReference type="NCBI Taxonomy" id="3069753"/>
    <lineage>
        <taxon>Bacteria</taxon>
        <taxon>Pseudomonadati</taxon>
        <taxon>Pseudomonadota</taxon>
        <taxon>Gammaproteobacteria</taxon>
        <taxon>Natronospirales</taxon>
        <taxon>Natronospiraceae</taxon>
        <taxon>Natronospira</taxon>
    </lineage>
</organism>
<evidence type="ECO:0000256" key="2">
    <source>
        <dbReference type="ARBA" id="ARBA00022475"/>
    </source>
</evidence>
<dbReference type="EC" id="1.14.99.60" evidence="9"/>
<dbReference type="EMBL" id="JAVDDT010000007">
    <property type="protein sequence ID" value="MDQ2070357.1"/>
    <property type="molecule type" value="Genomic_DNA"/>
</dbReference>
<dbReference type="GO" id="GO:0004497">
    <property type="term" value="F:monooxygenase activity"/>
    <property type="evidence" value="ECO:0007669"/>
    <property type="project" value="UniProtKB-KW"/>
</dbReference>